<reference evidence="5 6" key="1">
    <citation type="journal article" date="2020" name="Genomics">
        <title>Complete, high-quality genomes from long-read metagenomic sequencing of two wolf lichen thalli reveals enigmatic genome architecture.</title>
        <authorList>
            <person name="McKenzie S.K."/>
            <person name="Walston R.F."/>
            <person name="Allen J.L."/>
        </authorList>
    </citation>
    <scope>NUCLEOTIDE SEQUENCE [LARGE SCALE GENOMIC DNA]</scope>
    <source>
        <strain evidence="5">WasteWater2</strain>
    </source>
</reference>
<dbReference type="Gene3D" id="3.20.170.30">
    <property type="match status" value="1"/>
</dbReference>
<feature type="region of interest" description="Disordered" evidence="4">
    <location>
        <begin position="687"/>
        <end position="847"/>
    </location>
</feature>
<keyword evidence="6" id="KW-1185">Reference proteome</keyword>
<feature type="compositionally biased region" description="Polar residues" evidence="4">
    <location>
        <begin position="736"/>
        <end position="801"/>
    </location>
</feature>
<dbReference type="GeneID" id="59286339"/>
<feature type="region of interest" description="Disordered" evidence="4">
    <location>
        <begin position="887"/>
        <end position="907"/>
    </location>
</feature>
<feature type="compositionally biased region" description="Basic and acidic residues" evidence="4">
    <location>
        <begin position="12"/>
        <end position="21"/>
    </location>
</feature>
<evidence type="ECO:0000313" key="6">
    <source>
        <dbReference type="Proteomes" id="UP000578531"/>
    </source>
</evidence>
<proteinExistence type="inferred from homology"/>
<feature type="compositionally biased region" description="Polar residues" evidence="4">
    <location>
        <begin position="458"/>
        <end position="468"/>
    </location>
</feature>
<comment type="caution">
    <text evidence="5">The sequence shown here is derived from an EMBL/GenBank/DDBJ whole genome shotgun (WGS) entry which is preliminary data.</text>
</comment>
<dbReference type="EMBL" id="JACCJC010000015">
    <property type="protein sequence ID" value="KAF6237207.1"/>
    <property type="molecule type" value="Genomic_DNA"/>
</dbReference>
<organism evidence="5 6">
    <name type="scientific">Letharia columbiana</name>
    <dbReference type="NCBI Taxonomy" id="112416"/>
    <lineage>
        <taxon>Eukaryota</taxon>
        <taxon>Fungi</taxon>
        <taxon>Dikarya</taxon>
        <taxon>Ascomycota</taxon>
        <taxon>Pezizomycotina</taxon>
        <taxon>Lecanoromycetes</taxon>
        <taxon>OSLEUM clade</taxon>
        <taxon>Lecanoromycetidae</taxon>
        <taxon>Lecanorales</taxon>
        <taxon>Lecanorineae</taxon>
        <taxon>Parmeliaceae</taxon>
        <taxon>Letharia</taxon>
    </lineage>
</organism>
<dbReference type="PANTHER" id="PTHR12684:SF2">
    <property type="entry name" value="TRNA 2'-PHOSPHOTRANSFERASE 1"/>
    <property type="match status" value="1"/>
</dbReference>
<feature type="compositionally biased region" description="Low complexity" evidence="4">
    <location>
        <begin position="342"/>
        <end position="357"/>
    </location>
</feature>
<dbReference type="SUPFAM" id="SSF56399">
    <property type="entry name" value="ADP-ribosylation"/>
    <property type="match status" value="1"/>
</dbReference>
<feature type="compositionally biased region" description="Polar residues" evidence="4">
    <location>
        <begin position="104"/>
        <end position="136"/>
    </location>
</feature>
<feature type="compositionally biased region" description="Polar residues" evidence="4">
    <location>
        <begin position="25"/>
        <end position="42"/>
    </location>
</feature>
<evidence type="ECO:0000256" key="4">
    <source>
        <dbReference type="SAM" id="MobiDB-lite"/>
    </source>
</evidence>
<evidence type="ECO:0000313" key="5">
    <source>
        <dbReference type="EMBL" id="KAF6237207.1"/>
    </source>
</evidence>
<feature type="compositionally biased region" description="Basic and acidic residues" evidence="4">
    <location>
        <begin position="1117"/>
        <end position="1141"/>
    </location>
</feature>
<feature type="compositionally biased region" description="Basic and acidic residues" evidence="4">
    <location>
        <begin position="230"/>
        <end position="242"/>
    </location>
</feature>
<dbReference type="Proteomes" id="UP000578531">
    <property type="component" value="Unassembled WGS sequence"/>
</dbReference>
<dbReference type="PANTHER" id="PTHR12684">
    <property type="entry name" value="PUTATIVE PHOSPHOTRANSFERASE"/>
    <property type="match status" value="1"/>
</dbReference>
<dbReference type="AlphaFoldDB" id="A0A8H6L6D5"/>
<name>A0A8H6L6D5_9LECA</name>
<feature type="region of interest" description="Disordered" evidence="4">
    <location>
        <begin position="507"/>
        <end position="533"/>
    </location>
</feature>
<dbReference type="RefSeq" id="XP_037166535.1">
    <property type="nucleotide sequence ID" value="XM_037306597.1"/>
</dbReference>
<feature type="compositionally biased region" description="Polar residues" evidence="4">
    <location>
        <begin position="62"/>
        <end position="77"/>
    </location>
</feature>
<dbReference type="InterPro" id="IPR002745">
    <property type="entry name" value="Ptrans_KptA/Tpt1"/>
</dbReference>
<dbReference type="GO" id="GO:0000215">
    <property type="term" value="F:tRNA 2'-phosphotransferase activity"/>
    <property type="evidence" value="ECO:0007669"/>
    <property type="project" value="TreeGrafter"/>
</dbReference>
<keyword evidence="2" id="KW-0808">Transferase</keyword>
<accession>A0A8H6L6D5</accession>
<gene>
    <name evidence="5" type="ORF">HO173_004675</name>
</gene>
<dbReference type="GO" id="GO:0006388">
    <property type="term" value="P:tRNA splicing, via endonucleolytic cleavage and ligation"/>
    <property type="evidence" value="ECO:0007669"/>
    <property type="project" value="TreeGrafter"/>
</dbReference>
<dbReference type="InterPro" id="IPR042081">
    <property type="entry name" value="RNA_2'-PTrans_C"/>
</dbReference>
<keyword evidence="3" id="KW-0520">NAD</keyword>
<dbReference type="Pfam" id="PF01885">
    <property type="entry name" value="PTS_2-RNA"/>
    <property type="match status" value="1"/>
</dbReference>
<evidence type="ECO:0000256" key="2">
    <source>
        <dbReference type="ARBA" id="ARBA00022679"/>
    </source>
</evidence>
<feature type="compositionally biased region" description="Low complexity" evidence="4">
    <location>
        <begin position="291"/>
        <end position="312"/>
    </location>
</feature>
<evidence type="ECO:0008006" key="7">
    <source>
        <dbReference type="Google" id="ProtNLM"/>
    </source>
</evidence>
<feature type="region of interest" description="Disordered" evidence="4">
    <location>
        <begin position="1"/>
        <end position="469"/>
    </location>
</feature>
<dbReference type="OrthoDB" id="5369729at2759"/>
<comment type="similarity">
    <text evidence="1">Belongs to the KptA/TPT1 family.</text>
</comment>
<evidence type="ECO:0000256" key="3">
    <source>
        <dbReference type="ARBA" id="ARBA00023027"/>
    </source>
</evidence>
<feature type="region of interest" description="Disordered" evidence="4">
    <location>
        <begin position="1087"/>
        <end position="1141"/>
    </location>
</feature>
<sequence length="1141" mass="124110">MPSRVVQHHTREKSPPSDSERSFVSAASENTSSCSNKDSPIGQSAAVALPSPPRHSAIAPANFTSLTSPEATTNISDSLAGLQAHSPSSSTAPPPFAPPLGSYFAQQPGASGTEARSPQNRRPPASRSSHGIETSSGPPPALITRRSYNAEFPWRSPPSDSRAIHPPMVHSASIDSIVRQTHHTANERIEPNTLENARSARPGKSSIVEGGTIAMDGRYEVQSGSEEDRDSTLRINGHEAKSGRHTRKESGQQQYQSSQEDLFLNLARADSVVDDGPEPSNRSERRRSRIRVSSLQQPRESRPSSSHRPSTSVGGLGQQVSRMQHDHYESSFNSSFHRSPQKDSPSSFRDSSAKSRSYAVSAHPLDQPHRTSNTRTSFGGLTRDGLAQDRSPELPLGYGRRQSIREPSSGLVGQDYKKSNLSYTPNDDGDYESSYFSRLQDLSGEADEDPQTPHAEGTESTVSTTAPSTVWDELEDMKSRIRKLEITGKLPASSNAAISNAFRERPPTATTTMTTNSLSPKRRHGKNVSPEASTVKVPEVANVHPLLHAALAKTEHAINANLYQALEATASDALALAAMAGSASTQGVSPSGASIAGISSGIDRQLRRKADNMCRSLTELCIALAEETPEAEIAVSKIRSGSKDANTAAQRNEPAVQDLRSFRATSDEPEFRSSSRVMSRLEARRTSLALGSSPLGRMESPQEAPTPTQAVPPASTRLDRMSSVIHSGLATDDQGDTLSSRRPLSRATTEIRQIRHSPQTRTSREYTSQHPMPSHAQRSPSVQSSLPTRKSYFPPSSQSPLTPHVQPGNRTYLDRSTPPSSADSSRLAEARQRRIASLGQHTSASQSRIGIASGRLRQPKLLWRRIASLKVDLAELQSVVATNDKKRYQIEPDPAGPLRAPSATTSTTSISDLSNWRIRATQGHSIATVSSEHIFKPILLTDPDCPEFVVHGTDNRPWKDIERSGGLKPMGRKHIHFATKLPDKMPPLNRDFQSRSKPNKEPVDRVVSGIRNTSTIVIWADVKKSLEGGVKWWRSENGVVLTEGVGEPKMLGFEWVKWVEVRGEGKILYGEKVESEEVGEVEERMDRLGVGLGDGGEASRDKVDGAKAPQGELNGEVLREKEANGNEKLEPAAPLKDKWDD</sequence>
<protein>
    <recommendedName>
        <fullName evidence="7">2'-phosphotransferase</fullName>
    </recommendedName>
</protein>
<evidence type="ECO:0000256" key="1">
    <source>
        <dbReference type="ARBA" id="ARBA00009836"/>
    </source>
</evidence>
<feature type="compositionally biased region" description="Polar residues" evidence="4">
    <location>
        <begin position="370"/>
        <end position="379"/>
    </location>
</feature>
<feature type="compositionally biased region" description="Basic residues" evidence="4">
    <location>
        <begin position="1"/>
        <end position="11"/>
    </location>
</feature>